<dbReference type="Gene3D" id="2.115.10.20">
    <property type="entry name" value="Glycosyl hydrolase domain, family 43"/>
    <property type="match status" value="1"/>
</dbReference>
<dbReference type="Proteomes" id="UP000612899">
    <property type="component" value="Unassembled WGS sequence"/>
</dbReference>
<dbReference type="Pfam" id="PF17851">
    <property type="entry name" value="GH43_C2"/>
    <property type="match status" value="1"/>
</dbReference>
<dbReference type="Gene3D" id="2.60.120.200">
    <property type="match status" value="1"/>
</dbReference>
<dbReference type="InterPro" id="IPR051795">
    <property type="entry name" value="Glycosyl_Hydrlase_43"/>
</dbReference>
<dbReference type="AlphaFoldDB" id="A0A8J3Q473"/>
<proteinExistence type="inferred from homology"/>
<dbReference type="CDD" id="cd23446">
    <property type="entry name" value="beta-trefoil_Ricin_1_3Gal43A"/>
    <property type="match status" value="1"/>
</dbReference>
<organism evidence="6 7">
    <name type="scientific">Rhizocola hellebori</name>
    <dbReference type="NCBI Taxonomy" id="1392758"/>
    <lineage>
        <taxon>Bacteria</taxon>
        <taxon>Bacillati</taxon>
        <taxon>Actinomycetota</taxon>
        <taxon>Actinomycetes</taxon>
        <taxon>Micromonosporales</taxon>
        <taxon>Micromonosporaceae</taxon>
        <taxon>Rhizocola</taxon>
    </lineage>
</organism>
<dbReference type="Pfam" id="PF04616">
    <property type="entry name" value="Glyco_hydro_43"/>
    <property type="match status" value="1"/>
</dbReference>
<name>A0A8J3Q473_9ACTN</name>
<dbReference type="GO" id="GO:0004553">
    <property type="term" value="F:hydrolase activity, hydrolyzing O-glycosyl compounds"/>
    <property type="evidence" value="ECO:0007669"/>
    <property type="project" value="InterPro"/>
</dbReference>
<dbReference type="Pfam" id="PF14200">
    <property type="entry name" value="RicinB_lectin_2"/>
    <property type="match status" value="2"/>
</dbReference>
<dbReference type="PANTHER" id="PTHR42812:SF15">
    <property type="entry name" value="HYDROLASE, PUTATIVE (AFU_ORTHOLOGUE AFUA_2G00930)-RELATED"/>
    <property type="match status" value="1"/>
</dbReference>
<dbReference type="GO" id="GO:0005975">
    <property type="term" value="P:carbohydrate metabolic process"/>
    <property type="evidence" value="ECO:0007669"/>
    <property type="project" value="InterPro"/>
</dbReference>
<dbReference type="RefSeq" id="WP_203906997.1">
    <property type="nucleotide sequence ID" value="NZ_BONY01000005.1"/>
</dbReference>
<evidence type="ECO:0000256" key="1">
    <source>
        <dbReference type="ARBA" id="ARBA00009865"/>
    </source>
</evidence>
<gene>
    <name evidence="6" type="ORF">Rhe02_11480</name>
</gene>
<keyword evidence="3" id="KW-0326">Glycosidase</keyword>
<dbReference type="SUPFAM" id="SSF50370">
    <property type="entry name" value="Ricin B-like lectins"/>
    <property type="match status" value="1"/>
</dbReference>
<evidence type="ECO:0000256" key="3">
    <source>
        <dbReference type="ARBA" id="ARBA00023295"/>
    </source>
</evidence>
<evidence type="ECO:0000313" key="6">
    <source>
        <dbReference type="EMBL" id="GIH03081.1"/>
    </source>
</evidence>
<dbReference type="Gene3D" id="2.80.10.50">
    <property type="match status" value="2"/>
</dbReference>
<dbReference type="InterPro" id="IPR000772">
    <property type="entry name" value="Ricin_B_lectin"/>
</dbReference>
<keyword evidence="2" id="KW-0378">Hydrolase</keyword>
<dbReference type="InterPro" id="IPR023296">
    <property type="entry name" value="Glyco_hydro_beta-prop_sf"/>
</dbReference>
<keyword evidence="4" id="KW-0812">Transmembrane</keyword>
<dbReference type="SUPFAM" id="SSF75005">
    <property type="entry name" value="Arabinanase/levansucrase/invertase"/>
    <property type="match status" value="1"/>
</dbReference>
<sequence length="702" mass="76346">MTASNELPSGSTPRRRGWRPVLAAAIAAVLTAGAVFVLSIIPASAATVDPNAWYVLVNRGSGKALDVYNFATNDGARITQWTRSDANNQQWQFVDSGGGYYRIRSRHSGKNLDVSGFSTANGGAIVQWADTNGNNQQWRLADSAGGYVRFISRHSGKAMEVQNAATTDGANIVQYDDWGGNNQQWQLVPLAASPTPTPSNSSSPGTNFTNPVLWQDFADIDIIRVGDAYYYSASTMHYSPGAPILRSYDLVNWEFAGHSVPNLNFGSNAYNLSGGRAYVKGIWASAFNYRPSNSTYYWIGCVEFNRTYVYTATSVDGAWQQRSQINNCYYDAGLLVDDNDTMYVAYGNTNISVAQLSADGLSQVRTQQVFTTPSSVGTLEGARFYKRNGSYYIWLTRPANGQYVLKSSSPFGPYEMRQVLLNLPGPISGGGVPHQGGLVQTQSGAWYYMSFVDAFPGGRVPALAPISWSADGWPILQTVNNAWGTSYPRPITTSRTVKPMIGTDTFTGSTLGPQWEWNHNPDNARWSVGSGLRLQAATVTNDLYTARNTLTHRIQGPTSTATVVLNYSAMQNGDRAGLALLRDSSAWIGIKRDNGAARVVMTNGLSMDSSWNTTGTGTEAASANVSGGRIWLRANADIRPGSGRQGRFSYSTDGVNFTSLGPAFTLNNAWQFFMGYRYAMFNYATQALGGAVTFERFDLTTP</sequence>
<dbReference type="InterPro" id="IPR035992">
    <property type="entry name" value="Ricin_B-like_lectins"/>
</dbReference>
<evidence type="ECO:0000256" key="2">
    <source>
        <dbReference type="ARBA" id="ARBA00022801"/>
    </source>
</evidence>
<keyword evidence="4" id="KW-0472">Membrane</keyword>
<dbReference type="InterPro" id="IPR013320">
    <property type="entry name" value="ConA-like_dom_sf"/>
</dbReference>
<comment type="caution">
    <text evidence="6">The sequence shown here is derived from an EMBL/GenBank/DDBJ whole genome shotgun (WGS) entry which is preliminary data.</text>
</comment>
<dbReference type="SUPFAM" id="SSF49899">
    <property type="entry name" value="Concanavalin A-like lectins/glucanases"/>
    <property type="match status" value="1"/>
</dbReference>
<dbReference type="PANTHER" id="PTHR42812">
    <property type="entry name" value="BETA-XYLOSIDASE"/>
    <property type="match status" value="1"/>
</dbReference>
<feature type="domain" description="Ricin B lectin" evidence="5">
    <location>
        <begin position="52"/>
        <end position="188"/>
    </location>
</feature>
<keyword evidence="7" id="KW-1185">Reference proteome</keyword>
<protein>
    <submittedName>
        <fullName evidence="6">Xylosidase</fullName>
    </submittedName>
</protein>
<dbReference type="SMART" id="SM00458">
    <property type="entry name" value="RICIN"/>
    <property type="match status" value="1"/>
</dbReference>
<dbReference type="EMBL" id="BONY01000005">
    <property type="protein sequence ID" value="GIH03081.1"/>
    <property type="molecule type" value="Genomic_DNA"/>
</dbReference>
<accession>A0A8J3Q473</accession>
<evidence type="ECO:0000256" key="4">
    <source>
        <dbReference type="SAM" id="Phobius"/>
    </source>
</evidence>
<evidence type="ECO:0000259" key="5">
    <source>
        <dbReference type="SMART" id="SM00458"/>
    </source>
</evidence>
<feature type="transmembrane region" description="Helical" evidence="4">
    <location>
        <begin position="21"/>
        <end position="41"/>
    </location>
</feature>
<dbReference type="InterPro" id="IPR006710">
    <property type="entry name" value="Glyco_hydro_43"/>
</dbReference>
<comment type="similarity">
    <text evidence="1">Belongs to the glycosyl hydrolase 43 family.</text>
</comment>
<keyword evidence="4" id="KW-1133">Transmembrane helix</keyword>
<dbReference type="CDD" id="cd09001">
    <property type="entry name" value="GH43_FsAxh1-like"/>
    <property type="match status" value="1"/>
</dbReference>
<evidence type="ECO:0000313" key="7">
    <source>
        <dbReference type="Proteomes" id="UP000612899"/>
    </source>
</evidence>
<dbReference type="PROSITE" id="PS50231">
    <property type="entry name" value="RICIN_B_LECTIN"/>
    <property type="match status" value="1"/>
</dbReference>
<reference evidence="6" key="1">
    <citation type="submission" date="2021-01" db="EMBL/GenBank/DDBJ databases">
        <title>Whole genome shotgun sequence of Rhizocola hellebori NBRC 109834.</title>
        <authorList>
            <person name="Komaki H."/>
            <person name="Tamura T."/>
        </authorList>
    </citation>
    <scope>NUCLEOTIDE SEQUENCE</scope>
    <source>
        <strain evidence="6">NBRC 109834</strain>
    </source>
</reference>
<dbReference type="InterPro" id="IPR041542">
    <property type="entry name" value="GH43_C2"/>
</dbReference>